<dbReference type="InterPro" id="IPR006035">
    <property type="entry name" value="Ureohydrolase"/>
</dbReference>
<sequence>MCVCAGPAHTHTPAMRIHAVPQFQGALVESRAGLPSGCRALAGLAGLVLGAEVTEVQVGTGTSPTVGGIANHEVLLAHQDAQRAALSDVDEPVLTIGGDCSVDLVPVQRLGDDVTVLWFDAHADLNTPESSPSGAFHGMVLRSAMGEREVVLVGARSIDHGERALVGDGGRVRLVERADLATVAPGNREVYLHIDLDVLSPDEFSGMTYPEPDGLTVDELTRQVRRLSPEWTVVGAAITECVTTDETELAKLVPLLEAVGEVLGTKNG</sequence>
<dbReference type="GO" id="GO:0005829">
    <property type="term" value="C:cytosol"/>
    <property type="evidence" value="ECO:0007669"/>
    <property type="project" value="TreeGrafter"/>
</dbReference>
<dbReference type="SUPFAM" id="SSF52768">
    <property type="entry name" value="Arginase/deacetylase"/>
    <property type="match status" value="1"/>
</dbReference>
<reference evidence="5 6" key="1">
    <citation type="submission" date="2016-10" db="EMBL/GenBank/DDBJ databases">
        <authorList>
            <person name="de Groot N.N."/>
        </authorList>
    </citation>
    <scope>NUCLEOTIDE SEQUENCE [LARGE SCALE GENOMIC DNA]</scope>
    <source>
        <strain evidence="5 6">DSM 44149</strain>
    </source>
</reference>
<evidence type="ECO:0000256" key="2">
    <source>
        <dbReference type="ARBA" id="ARBA00022801"/>
    </source>
</evidence>
<keyword evidence="1" id="KW-0479">Metal-binding</keyword>
<dbReference type="InterPro" id="IPR023696">
    <property type="entry name" value="Ureohydrolase_dom_sf"/>
</dbReference>
<comment type="similarity">
    <text evidence="4">Belongs to the arginase family.</text>
</comment>
<proteinExistence type="inferred from homology"/>
<accession>A0A1G9XFS9</accession>
<dbReference type="EMBL" id="LT629701">
    <property type="protein sequence ID" value="SDM95594.1"/>
    <property type="molecule type" value="Genomic_DNA"/>
</dbReference>
<evidence type="ECO:0000256" key="1">
    <source>
        <dbReference type="ARBA" id="ARBA00022723"/>
    </source>
</evidence>
<gene>
    <name evidence="5" type="ORF">SAMN04489726_4185</name>
</gene>
<dbReference type="PANTHER" id="PTHR43782">
    <property type="entry name" value="ARGINASE"/>
    <property type="match status" value="1"/>
</dbReference>
<dbReference type="STRING" id="211114.SAMN04489726_4185"/>
<protein>
    <submittedName>
        <fullName evidence="5">Arginase</fullName>
    </submittedName>
</protein>
<evidence type="ECO:0000256" key="3">
    <source>
        <dbReference type="ARBA" id="ARBA00023211"/>
    </source>
</evidence>
<dbReference type="CDD" id="cd09999">
    <property type="entry name" value="Arginase-like_1"/>
    <property type="match status" value="1"/>
</dbReference>
<name>A0A1G9XFS9_ALLAB</name>
<keyword evidence="6" id="KW-1185">Reference proteome</keyword>
<dbReference type="Proteomes" id="UP000183376">
    <property type="component" value="Chromosome I"/>
</dbReference>
<evidence type="ECO:0000313" key="5">
    <source>
        <dbReference type="EMBL" id="SDM95594.1"/>
    </source>
</evidence>
<dbReference type="Pfam" id="PF00491">
    <property type="entry name" value="Arginase"/>
    <property type="match status" value="1"/>
</dbReference>
<keyword evidence="3" id="KW-0464">Manganese</keyword>
<dbReference type="PANTHER" id="PTHR43782:SF3">
    <property type="entry name" value="ARGINASE"/>
    <property type="match status" value="1"/>
</dbReference>
<keyword evidence="2" id="KW-0378">Hydrolase</keyword>
<dbReference type="AlphaFoldDB" id="A0A1G9XFS9"/>
<evidence type="ECO:0000256" key="4">
    <source>
        <dbReference type="PROSITE-ProRule" id="PRU00742"/>
    </source>
</evidence>
<evidence type="ECO:0000313" key="6">
    <source>
        <dbReference type="Proteomes" id="UP000183376"/>
    </source>
</evidence>
<organism evidence="5 6">
    <name type="scientific">Allokutzneria albata</name>
    <name type="common">Kibdelosporangium albatum</name>
    <dbReference type="NCBI Taxonomy" id="211114"/>
    <lineage>
        <taxon>Bacteria</taxon>
        <taxon>Bacillati</taxon>
        <taxon>Actinomycetota</taxon>
        <taxon>Actinomycetes</taxon>
        <taxon>Pseudonocardiales</taxon>
        <taxon>Pseudonocardiaceae</taxon>
        <taxon>Allokutzneria</taxon>
    </lineage>
</organism>
<dbReference type="Gene3D" id="3.40.800.10">
    <property type="entry name" value="Ureohydrolase domain"/>
    <property type="match status" value="1"/>
</dbReference>
<dbReference type="PROSITE" id="PS51409">
    <property type="entry name" value="ARGINASE_2"/>
    <property type="match status" value="1"/>
</dbReference>
<dbReference type="GO" id="GO:0004053">
    <property type="term" value="F:arginase activity"/>
    <property type="evidence" value="ECO:0007669"/>
    <property type="project" value="TreeGrafter"/>
</dbReference>
<dbReference type="GO" id="GO:0030145">
    <property type="term" value="F:manganese ion binding"/>
    <property type="evidence" value="ECO:0007669"/>
    <property type="project" value="TreeGrafter"/>
</dbReference>
<dbReference type="eggNOG" id="COG0010">
    <property type="taxonomic scope" value="Bacteria"/>
</dbReference>